<name>A0A8J2JT73_9HEXA</name>
<dbReference type="GO" id="GO:0006508">
    <property type="term" value="P:proteolysis"/>
    <property type="evidence" value="ECO:0007669"/>
    <property type="project" value="InterPro"/>
</dbReference>
<dbReference type="Proteomes" id="UP000708208">
    <property type="component" value="Unassembled WGS sequence"/>
</dbReference>
<evidence type="ECO:0000313" key="3">
    <source>
        <dbReference type="Proteomes" id="UP000708208"/>
    </source>
</evidence>
<protein>
    <recommendedName>
        <fullName evidence="1">Peptidase S1 domain-containing protein</fullName>
    </recommendedName>
</protein>
<dbReference type="GO" id="GO:0004252">
    <property type="term" value="F:serine-type endopeptidase activity"/>
    <property type="evidence" value="ECO:0007669"/>
    <property type="project" value="InterPro"/>
</dbReference>
<dbReference type="Pfam" id="PF00089">
    <property type="entry name" value="Trypsin"/>
    <property type="match status" value="1"/>
</dbReference>
<sequence length="112" mass="12617">MVVDRLICAIAEVLQLSRRRLDLDFKNPKIAPACLPYQLSGETEREATVVASECQQMHTDKTTNLQERQHWGKFGNYTDEKILTTHICTYTVDKDVCKGDSGGSLDENIDGK</sequence>
<gene>
    <name evidence="2" type="ORF">AFUS01_LOCUS15784</name>
</gene>
<organism evidence="2 3">
    <name type="scientific">Allacma fusca</name>
    <dbReference type="NCBI Taxonomy" id="39272"/>
    <lineage>
        <taxon>Eukaryota</taxon>
        <taxon>Metazoa</taxon>
        <taxon>Ecdysozoa</taxon>
        <taxon>Arthropoda</taxon>
        <taxon>Hexapoda</taxon>
        <taxon>Collembola</taxon>
        <taxon>Symphypleona</taxon>
        <taxon>Sminthuridae</taxon>
        <taxon>Allacma</taxon>
    </lineage>
</organism>
<proteinExistence type="predicted"/>
<dbReference type="AlphaFoldDB" id="A0A8J2JT73"/>
<accession>A0A8J2JT73</accession>
<dbReference type="InterPro" id="IPR001254">
    <property type="entry name" value="Trypsin_dom"/>
</dbReference>
<keyword evidence="3" id="KW-1185">Reference proteome</keyword>
<evidence type="ECO:0000313" key="2">
    <source>
        <dbReference type="EMBL" id="CAG7726908.1"/>
    </source>
</evidence>
<dbReference type="EMBL" id="CAJVCH010141482">
    <property type="protein sequence ID" value="CAG7726908.1"/>
    <property type="molecule type" value="Genomic_DNA"/>
</dbReference>
<feature type="non-terminal residue" evidence="2">
    <location>
        <position position="112"/>
    </location>
</feature>
<feature type="domain" description="Peptidase S1" evidence="1">
    <location>
        <begin position="26"/>
        <end position="105"/>
    </location>
</feature>
<reference evidence="2" key="1">
    <citation type="submission" date="2021-06" db="EMBL/GenBank/DDBJ databases">
        <authorList>
            <person name="Hodson N. C."/>
            <person name="Mongue J. A."/>
            <person name="Jaron S. K."/>
        </authorList>
    </citation>
    <scope>NUCLEOTIDE SEQUENCE</scope>
</reference>
<evidence type="ECO:0000259" key="1">
    <source>
        <dbReference type="Pfam" id="PF00089"/>
    </source>
</evidence>
<dbReference type="OrthoDB" id="5565075at2759"/>
<comment type="caution">
    <text evidence="2">The sequence shown here is derived from an EMBL/GenBank/DDBJ whole genome shotgun (WGS) entry which is preliminary data.</text>
</comment>